<dbReference type="PROSITE" id="PS50172">
    <property type="entry name" value="BRCT"/>
    <property type="match status" value="1"/>
</dbReference>
<dbReference type="Proteomes" id="UP000092666">
    <property type="component" value="Unassembled WGS sequence"/>
</dbReference>
<protein>
    <recommendedName>
        <fullName evidence="2">BRCT domain-containing protein</fullName>
    </recommendedName>
</protein>
<feature type="compositionally biased region" description="Basic and acidic residues" evidence="1">
    <location>
        <begin position="495"/>
        <end position="513"/>
    </location>
</feature>
<accession>A0A1B9GR70</accession>
<dbReference type="SUPFAM" id="SSF52113">
    <property type="entry name" value="BRCT domain"/>
    <property type="match status" value="1"/>
</dbReference>
<gene>
    <name evidence="3" type="ORF">I316_04634</name>
</gene>
<dbReference type="OrthoDB" id="2575354at2759"/>
<feature type="region of interest" description="Disordered" evidence="1">
    <location>
        <begin position="1056"/>
        <end position="1085"/>
    </location>
</feature>
<dbReference type="InterPro" id="IPR036420">
    <property type="entry name" value="BRCT_dom_sf"/>
</dbReference>
<feature type="compositionally biased region" description="Basic and acidic residues" evidence="1">
    <location>
        <begin position="1"/>
        <end position="11"/>
    </location>
</feature>
<feature type="compositionally biased region" description="Acidic residues" evidence="1">
    <location>
        <begin position="415"/>
        <end position="460"/>
    </location>
</feature>
<keyword evidence="4" id="KW-1185">Reference proteome</keyword>
<dbReference type="STRING" id="1296120.A0A1B9GR70"/>
<evidence type="ECO:0000256" key="1">
    <source>
        <dbReference type="SAM" id="MobiDB-lite"/>
    </source>
</evidence>
<feature type="region of interest" description="Disordered" evidence="1">
    <location>
        <begin position="1"/>
        <end position="73"/>
    </location>
</feature>
<feature type="compositionally biased region" description="Polar residues" evidence="1">
    <location>
        <begin position="1176"/>
        <end position="1227"/>
    </location>
</feature>
<dbReference type="EMBL" id="KI669504">
    <property type="protein sequence ID" value="OCF33562.1"/>
    <property type="molecule type" value="Genomic_DNA"/>
</dbReference>
<feature type="compositionally biased region" description="Low complexity" evidence="1">
    <location>
        <begin position="1063"/>
        <end position="1085"/>
    </location>
</feature>
<sequence length="1227" mass="135484">MSCHYDQKEYKPATGVHSAGSSKPSQGSSGGKKKSDQKLSKKTKAKNRRRGVQKAIKTKAKNKRRLERDREQAEVVRQVNPDYEGPFERKARVRKEYLAKRRERLRAVDQKYEATVAKEHKRIRRRNERIAAERRLQVEERITNGHAGPSSHSQRVGQTASNPIEIVMDEEEERVEHGPRPPSNPQIMTPYVPLMTGLPSSASPAGLSNAVTALPHNQSTAGTAGSSSQHYNGSQMQTSASQPNQAKAGPSTPRVHYVNYPKGGVTSQKKKKGIFADPEKDKKLRVWVDPMLRGRVSMIQKIKGEHGRISADHTEKETQLIILSPRSTYLFDMYCHPDWLCHEDLLRFSRKRPKLSKSGEEEPWQRKVLLKEMWISRCLEAGRFLGEADDWGGCRAGGPPVGVLTTTEAPGGAEVNEDQEGEEDDYWTDDDEETEDEDEEMPLDEEYPGEDEEADEDEGPPDQPSEQQPDKSEHLQTQWPVLKDVQEMLTVEAPDIPKKSTRDVDSPSVHPRDSVPPVPPSPHISILDGAAGRKITGLQTPDTSLTPPPSFQPENGSKAAQAMSASGQNQDPPAADDAPWAMETEDDDTGHPIQDIADEDAVMEEVDPKTMFQGFKFWLDPACPDRLPLIRRLRGAGAELSTDYTESTHVLIHGYKANLWHGIVTNLASLGIWFVTVSWVIKSLDAGLKLPEESYVVPGGNAKIAAGEKDKKPELLLPGSSGSYEARMSTEDIAAIFERESKMLEHGGTVKALSAFLVSKYGTYSEVYWQNLYHQWLKGEERFARMKAALRQRRTSTDESTESGSSIISSTPVSITTNKLSTEVVRQAIESAVEKNPQMAKPALCRLLHEEHPEYTAGDWSRNIGYWMNRSGRFSGLPPHSASTLSATILEAPKSLAAQTAVSAPPETKKGPAYSTEEIHRIFSEEVSVIMAYGVTSYTEIGKRLANKYPGLHSTTWSITYSEWVRKTGRFLPSAQTASSTSKSGKEFRSTEDLCRIFKQHEPYFVSGGMDATAIGYSLEEQFGDYSASSWATLWRDWTRLRKRFARIDRASMPTLAYEHRQQPGASGQSGSQTTSTPASSAVTAVTETPKGGWLRLHAEDIAKIFKERESLLLNGATSRFKIGNDLAAEIGVYTSGSWQNYVGDWLRGMGRFSGLEPALRSVQAGGIPSSPSSSNHHTNAAQGLQSKVISDSVAPSSTDSRALPSSTTTQPAPAMDSKTTSSGPVM</sequence>
<name>A0A1B9GR70_9TREE</name>
<feature type="compositionally biased region" description="Low complexity" evidence="1">
    <location>
        <begin position="18"/>
        <end position="27"/>
    </location>
</feature>
<proteinExistence type="predicted"/>
<evidence type="ECO:0000313" key="4">
    <source>
        <dbReference type="Proteomes" id="UP000092666"/>
    </source>
</evidence>
<dbReference type="InterPro" id="IPR001357">
    <property type="entry name" value="BRCT_dom"/>
</dbReference>
<feature type="compositionally biased region" description="Basic residues" evidence="1">
    <location>
        <begin position="40"/>
        <end position="65"/>
    </location>
</feature>
<feature type="domain" description="BRCT" evidence="2">
    <location>
        <begin position="607"/>
        <end position="697"/>
    </location>
</feature>
<feature type="region of interest" description="Disordered" evidence="1">
    <location>
        <begin position="1164"/>
        <end position="1227"/>
    </location>
</feature>
<evidence type="ECO:0000313" key="3">
    <source>
        <dbReference type="EMBL" id="OCF33562.1"/>
    </source>
</evidence>
<evidence type="ECO:0000259" key="2">
    <source>
        <dbReference type="PROSITE" id="PS50172"/>
    </source>
</evidence>
<feature type="compositionally biased region" description="Polar residues" evidence="1">
    <location>
        <begin position="217"/>
        <end position="245"/>
    </location>
</feature>
<dbReference type="AlphaFoldDB" id="A0A1B9GR70"/>
<dbReference type="Gene3D" id="3.40.50.10190">
    <property type="entry name" value="BRCT domain"/>
    <property type="match status" value="1"/>
</dbReference>
<organism evidence="3 4">
    <name type="scientific">Kwoniella heveanensis BCC8398</name>
    <dbReference type="NCBI Taxonomy" id="1296120"/>
    <lineage>
        <taxon>Eukaryota</taxon>
        <taxon>Fungi</taxon>
        <taxon>Dikarya</taxon>
        <taxon>Basidiomycota</taxon>
        <taxon>Agaricomycotina</taxon>
        <taxon>Tremellomycetes</taxon>
        <taxon>Tremellales</taxon>
        <taxon>Cryptococcaceae</taxon>
        <taxon>Kwoniella</taxon>
    </lineage>
</organism>
<reference evidence="3 4" key="1">
    <citation type="submission" date="2013-07" db="EMBL/GenBank/DDBJ databases">
        <title>The Genome Sequence of Cryptococcus heveanensis BCC8398.</title>
        <authorList>
            <consortium name="The Broad Institute Genome Sequencing Platform"/>
            <person name="Cuomo C."/>
            <person name="Litvintseva A."/>
            <person name="Chen Y."/>
            <person name="Heitman J."/>
            <person name="Sun S."/>
            <person name="Springer D."/>
            <person name="Dromer F."/>
            <person name="Young S.K."/>
            <person name="Zeng Q."/>
            <person name="Gargeya S."/>
            <person name="Fitzgerald M."/>
            <person name="Abouelleil A."/>
            <person name="Alvarado L."/>
            <person name="Berlin A.M."/>
            <person name="Chapman S.B."/>
            <person name="Dewar J."/>
            <person name="Goldberg J."/>
            <person name="Griggs A."/>
            <person name="Gujja S."/>
            <person name="Hansen M."/>
            <person name="Howarth C."/>
            <person name="Imamovic A."/>
            <person name="Larimer J."/>
            <person name="McCowan C."/>
            <person name="Murphy C."/>
            <person name="Pearson M."/>
            <person name="Priest M."/>
            <person name="Roberts A."/>
            <person name="Saif S."/>
            <person name="Shea T."/>
            <person name="Sykes S."/>
            <person name="Wortman J."/>
            <person name="Nusbaum C."/>
            <person name="Birren B."/>
        </authorList>
    </citation>
    <scope>NUCLEOTIDE SEQUENCE [LARGE SCALE GENOMIC DNA]</scope>
    <source>
        <strain evidence="3 4">BCC8398</strain>
    </source>
</reference>
<reference evidence="4" key="2">
    <citation type="submission" date="2013-12" db="EMBL/GenBank/DDBJ databases">
        <title>Evolution of pathogenesis and genome organization in the Tremellales.</title>
        <authorList>
            <person name="Cuomo C."/>
            <person name="Litvintseva A."/>
            <person name="Heitman J."/>
            <person name="Chen Y."/>
            <person name="Sun S."/>
            <person name="Springer D."/>
            <person name="Dromer F."/>
            <person name="Young S."/>
            <person name="Zeng Q."/>
            <person name="Chapman S."/>
            <person name="Gujja S."/>
            <person name="Saif S."/>
            <person name="Birren B."/>
        </authorList>
    </citation>
    <scope>NUCLEOTIDE SEQUENCE [LARGE SCALE GENOMIC DNA]</scope>
    <source>
        <strain evidence="4">BCC8398</strain>
    </source>
</reference>
<dbReference type="SMART" id="SM00292">
    <property type="entry name" value="BRCT"/>
    <property type="match status" value="1"/>
</dbReference>
<feature type="region of interest" description="Disordered" evidence="1">
    <location>
        <begin position="399"/>
        <end position="588"/>
    </location>
</feature>
<feature type="region of interest" description="Disordered" evidence="1">
    <location>
        <begin position="217"/>
        <end position="254"/>
    </location>
</feature>